<organism evidence="3 4">
    <name type="scientific">Bacillus seohaeanensis</name>
    <dbReference type="NCBI Taxonomy" id="284580"/>
    <lineage>
        <taxon>Bacteria</taxon>
        <taxon>Bacillati</taxon>
        <taxon>Bacillota</taxon>
        <taxon>Bacilli</taxon>
        <taxon>Bacillales</taxon>
        <taxon>Bacillaceae</taxon>
        <taxon>Bacillus</taxon>
    </lineage>
</organism>
<gene>
    <name evidence="3" type="ORF">ACFSUL_21295</name>
</gene>
<evidence type="ECO:0000313" key="4">
    <source>
        <dbReference type="Proteomes" id="UP001597506"/>
    </source>
</evidence>
<feature type="domain" description="HTH merR-type" evidence="2">
    <location>
        <begin position="15"/>
        <end position="71"/>
    </location>
</feature>
<dbReference type="Gene3D" id="1.10.1660.10">
    <property type="match status" value="1"/>
</dbReference>
<protein>
    <submittedName>
        <fullName evidence="3">MerR family transcriptional regulator</fullName>
    </submittedName>
</protein>
<feature type="domain" description="DUF3967" evidence="1">
    <location>
        <begin position="152"/>
        <end position="181"/>
    </location>
</feature>
<reference evidence="4" key="1">
    <citation type="journal article" date="2019" name="Int. J. Syst. Evol. Microbiol.">
        <title>The Global Catalogue of Microorganisms (GCM) 10K type strain sequencing project: providing services to taxonomists for standard genome sequencing and annotation.</title>
        <authorList>
            <consortium name="The Broad Institute Genomics Platform"/>
            <consortium name="The Broad Institute Genome Sequencing Center for Infectious Disease"/>
            <person name="Wu L."/>
            <person name="Ma J."/>
        </authorList>
    </citation>
    <scope>NUCLEOTIDE SEQUENCE [LARGE SCALE GENOMIC DNA]</scope>
    <source>
        <strain evidence="4">KCTC 3913</strain>
    </source>
</reference>
<dbReference type="InterPro" id="IPR025052">
    <property type="entry name" value="DUF3967"/>
</dbReference>
<comment type="caution">
    <text evidence="3">The sequence shown here is derived from an EMBL/GenBank/DDBJ whole genome shotgun (WGS) entry which is preliminary data.</text>
</comment>
<dbReference type="Pfam" id="PF13152">
    <property type="entry name" value="DUF3967"/>
    <property type="match status" value="1"/>
</dbReference>
<evidence type="ECO:0000259" key="2">
    <source>
        <dbReference type="Pfam" id="PF13411"/>
    </source>
</evidence>
<dbReference type="RefSeq" id="WP_377938379.1">
    <property type="nucleotide sequence ID" value="NZ_JBHUMF010000040.1"/>
</dbReference>
<proteinExistence type="predicted"/>
<dbReference type="EMBL" id="JBHUMF010000040">
    <property type="protein sequence ID" value="MFD2683251.1"/>
    <property type="molecule type" value="Genomic_DNA"/>
</dbReference>
<evidence type="ECO:0000313" key="3">
    <source>
        <dbReference type="EMBL" id="MFD2683251.1"/>
    </source>
</evidence>
<keyword evidence="4" id="KW-1185">Reference proteome</keyword>
<name>A0ABW5RZ37_9BACI</name>
<evidence type="ECO:0000259" key="1">
    <source>
        <dbReference type="Pfam" id="PF13152"/>
    </source>
</evidence>
<dbReference type="InterPro" id="IPR000551">
    <property type="entry name" value="MerR-type_HTH_dom"/>
</dbReference>
<dbReference type="Proteomes" id="UP001597506">
    <property type="component" value="Unassembled WGS sequence"/>
</dbReference>
<accession>A0ABW5RZ37</accession>
<sequence length="192" mass="22347">MKKDFLRKKDIIDGLGIPKSTVSDWINDFSVYIPKLKQGQITYYKPEAMEVLLTVKELREQGYDKNQIGVLLGEKGFTINSDEIEGRIKTAVKTADRKSEQEGRDTYLTVMQTVGQLMEHIAKQDGRLSDLEKQLSDQGQVIKKQQEYIDERIKERDQKLMESIRQVQKVKEQIAAEKENKDRGFFSRIFKK</sequence>
<dbReference type="Pfam" id="PF13411">
    <property type="entry name" value="MerR_1"/>
    <property type="match status" value="1"/>
</dbReference>